<dbReference type="GO" id="GO:0016324">
    <property type="term" value="C:apical plasma membrane"/>
    <property type="evidence" value="ECO:0007669"/>
    <property type="project" value="UniProtKB-SubCell"/>
</dbReference>
<reference evidence="10 11" key="1">
    <citation type="journal article" date="2009" name="Science">
        <title>Genome sequence, comparative analysis, and population genetics of the domestic horse.</title>
        <authorList>
            <consortium name="Broad Institute Genome Sequencing Platform"/>
            <consortium name="Broad Institute Whole Genome Assembly Team"/>
            <person name="Wade C.M."/>
            <person name="Giulotto E."/>
            <person name="Sigurdsson S."/>
            <person name="Zoli M."/>
            <person name="Gnerre S."/>
            <person name="Imsland F."/>
            <person name="Lear T.L."/>
            <person name="Adelson D.L."/>
            <person name="Bailey E."/>
            <person name="Bellone R.R."/>
            <person name="Bloecker H."/>
            <person name="Distl O."/>
            <person name="Edgar R.C."/>
            <person name="Garber M."/>
            <person name="Leeb T."/>
            <person name="Mauceli E."/>
            <person name="MacLeod J.N."/>
            <person name="Penedo M.C.T."/>
            <person name="Raison J.M."/>
            <person name="Sharpe T."/>
            <person name="Vogel J."/>
            <person name="Andersson L."/>
            <person name="Antczak D.F."/>
            <person name="Biagi T."/>
            <person name="Binns M.M."/>
            <person name="Chowdhary B.P."/>
            <person name="Coleman S.J."/>
            <person name="Della Valle G."/>
            <person name="Fryc S."/>
            <person name="Guerin G."/>
            <person name="Hasegawa T."/>
            <person name="Hill E.W."/>
            <person name="Jurka J."/>
            <person name="Kiialainen A."/>
            <person name="Lindgren G."/>
            <person name="Liu J."/>
            <person name="Magnani E."/>
            <person name="Mickelson J.R."/>
            <person name="Murray J."/>
            <person name="Nergadze S.G."/>
            <person name="Onofrio R."/>
            <person name="Pedroni S."/>
            <person name="Piras M.F."/>
            <person name="Raudsepp T."/>
            <person name="Rocchi M."/>
            <person name="Roeed K.H."/>
            <person name="Ryder O.A."/>
            <person name="Searle S."/>
            <person name="Skow L."/>
            <person name="Swinburne J.E."/>
            <person name="Syvaenen A.C."/>
            <person name="Tozaki T."/>
            <person name="Valberg S.J."/>
            <person name="Vaudin M."/>
            <person name="White J.R."/>
            <person name="Zody M.C."/>
            <person name="Lander E.S."/>
            <person name="Lindblad-Toh K."/>
        </authorList>
    </citation>
    <scope>NUCLEOTIDE SEQUENCE [LARGE SCALE GENOMIC DNA]</scope>
    <source>
        <strain evidence="10 11">Thoroughbred</strain>
    </source>
</reference>
<evidence type="ECO:0008006" key="12">
    <source>
        <dbReference type="Google" id="ProtNLM"/>
    </source>
</evidence>
<dbReference type="PANTHER" id="PTHR11785:SF437">
    <property type="entry name" value="SOLUTE CARRIER FAMILY 7 MEMBER 13"/>
    <property type="match status" value="1"/>
</dbReference>
<evidence type="ECO:0000256" key="8">
    <source>
        <dbReference type="ARBA" id="ARBA00023157"/>
    </source>
</evidence>
<evidence type="ECO:0000256" key="1">
    <source>
        <dbReference type="ARBA" id="ARBA00004424"/>
    </source>
</evidence>
<keyword evidence="5 9" id="KW-0812">Transmembrane</keyword>
<dbReference type="PIRSF" id="PIRSF006060">
    <property type="entry name" value="AA_transporter"/>
    <property type="match status" value="1"/>
</dbReference>
<dbReference type="GO" id="GO:0003333">
    <property type="term" value="P:amino acid transmembrane transport"/>
    <property type="evidence" value="ECO:0000318"/>
    <property type="project" value="GO_Central"/>
</dbReference>
<evidence type="ECO:0000256" key="3">
    <source>
        <dbReference type="ARBA" id="ARBA00022448"/>
    </source>
</evidence>
<evidence type="ECO:0000256" key="4">
    <source>
        <dbReference type="ARBA" id="ARBA00022475"/>
    </source>
</evidence>
<keyword evidence="6 9" id="KW-1133">Transmembrane helix</keyword>
<dbReference type="OMA" id="MSHIYAF"/>
<dbReference type="Proteomes" id="UP000002281">
    <property type="component" value="Chromosome 9"/>
</dbReference>
<dbReference type="FunCoup" id="A0A3Q2HT45">
    <property type="interactions" value="13"/>
</dbReference>
<keyword evidence="3" id="KW-0813">Transport</keyword>
<dbReference type="InterPro" id="IPR050598">
    <property type="entry name" value="AminoAcid_Transporter"/>
</dbReference>
<evidence type="ECO:0000256" key="2">
    <source>
        <dbReference type="ARBA" id="ARBA00009523"/>
    </source>
</evidence>
<name>A0A3Q2HT45_HORSE</name>
<feature type="transmembrane region" description="Helical" evidence="9">
    <location>
        <begin position="291"/>
        <end position="311"/>
    </location>
</feature>
<organism evidence="10 11">
    <name type="scientific">Equus caballus</name>
    <name type="common">Horse</name>
    <dbReference type="NCBI Taxonomy" id="9796"/>
    <lineage>
        <taxon>Eukaryota</taxon>
        <taxon>Metazoa</taxon>
        <taxon>Chordata</taxon>
        <taxon>Craniata</taxon>
        <taxon>Vertebrata</taxon>
        <taxon>Euteleostomi</taxon>
        <taxon>Mammalia</taxon>
        <taxon>Eutheria</taxon>
        <taxon>Laurasiatheria</taxon>
        <taxon>Perissodactyla</taxon>
        <taxon>Equidae</taxon>
        <taxon>Equus</taxon>
    </lineage>
</organism>
<feature type="transmembrane region" description="Helical" evidence="9">
    <location>
        <begin position="243"/>
        <end position="265"/>
    </location>
</feature>
<dbReference type="FunFam" id="1.20.1740.10:FF:000036">
    <property type="entry name" value="Solute carrier family 7 member 13"/>
    <property type="match status" value="1"/>
</dbReference>
<evidence type="ECO:0000256" key="6">
    <source>
        <dbReference type="ARBA" id="ARBA00022989"/>
    </source>
</evidence>
<proteinExistence type="inferred from homology"/>
<accession>A0A3Q2HT45</accession>
<evidence type="ECO:0000256" key="9">
    <source>
        <dbReference type="SAM" id="Phobius"/>
    </source>
</evidence>
<feature type="transmembrane region" description="Helical" evidence="9">
    <location>
        <begin position="398"/>
        <end position="417"/>
    </location>
</feature>
<protein>
    <recommendedName>
        <fullName evidence="12">Solute carrier family 7 member 13</fullName>
    </recommendedName>
</protein>
<feature type="transmembrane region" description="Helical" evidence="9">
    <location>
        <begin position="167"/>
        <end position="185"/>
    </location>
</feature>
<dbReference type="InterPro" id="IPR002293">
    <property type="entry name" value="AA/rel_permease1"/>
</dbReference>
<dbReference type="Pfam" id="PF13520">
    <property type="entry name" value="AA_permease_2"/>
    <property type="match status" value="1"/>
</dbReference>
<keyword evidence="11" id="KW-1185">Reference proteome</keyword>
<dbReference type="PANTHER" id="PTHR11785">
    <property type="entry name" value="AMINO ACID TRANSPORTER"/>
    <property type="match status" value="1"/>
</dbReference>
<dbReference type="STRING" id="9796.ENSECAP00000037353"/>
<dbReference type="InParanoid" id="A0A3Q2HT45"/>
<comment type="similarity">
    <text evidence="2">Belongs to the amino acid-polyamine-organocation (APC) superfamily.</text>
</comment>
<feature type="transmembrane region" description="Helical" evidence="9">
    <location>
        <begin position="358"/>
        <end position="377"/>
    </location>
</feature>
<feature type="transmembrane region" description="Helical" evidence="9">
    <location>
        <begin position="332"/>
        <end position="352"/>
    </location>
</feature>
<evidence type="ECO:0000313" key="10">
    <source>
        <dbReference type="Ensembl" id="ENSECAP00000037353.1"/>
    </source>
</evidence>
<comment type="subcellular location">
    <subcellularLocation>
        <location evidence="1">Apical cell membrane</location>
        <topology evidence="1">Multi-pass membrane protein</topology>
    </subcellularLocation>
</comment>
<reference evidence="10" key="2">
    <citation type="submission" date="2025-08" db="UniProtKB">
        <authorList>
            <consortium name="Ensembl"/>
        </authorList>
    </citation>
    <scope>IDENTIFICATION</scope>
    <source>
        <strain evidence="10">Thoroughbred</strain>
    </source>
</reference>
<reference evidence="10" key="3">
    <citation type="submission" date="2025-09" db="UniProtKB">
        <authorList>
            <consortium name="Ensembl"/>
        </authorList>
    </citation>
    <scope>IDENTIFICATION</scope>
    <source>
        <strain evidence="10">Thoroughbred</strain>
    </source>
</reference>
<dbReference type="Gene3D" id="1.20.1740.10">
    <property type="entry name" value="Amino acid/polyamine transporter I"/>
    <property type="match status" value="1"/>
</dbReference>
<evidence type="ECO:0000313" key="11">
    <source>
        <dbReference type="Proteomes" id="UP000002281"/>
    </source>
</evidence>
<keyword evidence="4" id="KW-1003">Cell membrane</keyword>
<dbReference type="AlphaFoldDB" id="A0A3Q2HT45"/>
<dbReference type="Bgee" id="ENSECAG00000020588">
    <property type="expression patterns" value="Expressed in adult mammalian kidney and 13 other cell types or tissues"/>
</dbReference>
<keyword evidence="7 9" id="KW-0472">Membrane</keyword>
<dbReference type="PaxDb" id="9796-ENSECAP00000037353"/>
<dbReference type="Ensembl" id="ENSECAT00000039341.2">
    <property type="protein sequence ID" value="ENSECAP00000037353.1"/>
    <property type="gene ID" value="ENSECAG00000020588.3"/>
</dbReference>
<feature type="transmembrane region" description="Helical" evidence="9">
    <location>
        <begin position="423"/>
        <end position="444"/>
    </location>
</feature>
<evidence type="ECO:0000256" key="5">
    <source>
        <dbReference type="ARBA" id="ARBA00022692"/>
    </source>
</evidence>
<feature type="transmembrane region" description="Helical" evidence="9">
    <location>
        <begin position="48"/>
        <end position="68"/>
    </location>
</feature>
<feature type="transmembrane region" description="Helical" evidence="9">
    <location>
        <begin position="89"/>
        <end position="105"/>
    </location>
</feature>
<dbReference type="GeneTree" id="ENSGT00940000167266"/>
<dbReference type="GO" id="GO:0015179">
    <property type="term" value="F:L-amino acid transmembrane transporter activity"/>
    <property type="evidence" value="ECO:0000318"/>
    <property type="project" value="GO_Central"/>
</dbReference>
<evidence type="ECO:0000256" key="7">
    <source>
        <dbReference type="ARBA" id="ARBA00023136"/>
    </source>
</evidence>
<sequence>MKMKTRGNFQLQRVIGYFHGTIILFSIIIGAGIFLAPKGVLKYSSLNVGVSLSIWAACAVVSMVAALSHAELGTTFPRSGAQYYFLKRSLGPLISFSYIWVNLFASPAGTAARSLLLAGYIIHPFYPGCSVPEMPKKCLALAIVWCLGILNARGVKEVTWFQTLSTVVKMAVLCFISLTGIVLLVRGRKENLARFEKAFDAEVPDASQIAEAFLQGLYAYSGWGVLVRIAGELKNPGENIPKCVITALTLVALIYLLVNISYLAVLTPKEIMSSDAVAVTWMDKVIPSMQWAISIGVSSSIFSSLNCTVFSSSRVLYVASQEGQLPLILSTLNVHSCPVVAVLQMTILASFIIIPSDLILLVNYVGFIDWLQLGLMMTGLLKLRFQEPDLPRPYKVRLPFVFGTIAMSLFLVLTPILKSPNMHYTYVLLFLFSGLLLYFPFIHFNLNCPYFNKITCFLQLLLNVSPGDDIDEYISAEGTLQKNQPEIAAKTE</sequence>
<feature type="transmembrane region" description="Helical" evidence="9">
    <location>
        <begin position="14"/>
        <end position="36"/>
    </location>
</feature>
<keyword evidence="8" id="KW-1015">Disulfide bond</keyword>